<proteinExistence type="predicted"/>
<accession>A0A921GRD2</accession>
<dbReference type="AlphaFoldDB" id="A0A921GRD2"/>
<reference evidence="1" key="2">
    <citation type="submission" date="2021-09" db="EMBL/GenBank/DDBJ databases">
        <authorList>
            <person name="Gilroy R."/>
        </authorList>
    </citation>
    <scope>NUCLEOTIDE SEQUENCE</scope>
    <source>
        <strain evidence="1">1647</strain>
    </source>
</reference>
<reference evidence="1" key="1">
    <citation type="journal article" date="2021" name="PeerJ">
        <title>Extensive microbial diversity within the chicken gut microbiome revealed by metagenomics and culture.</title>
        <authorList>
            <person name="Gilroy R."/>
            <person name="Ravi A."/>
            <person name="Getino M."/>
            <person name="Pursley I."/>
            <person name="Horton D.L."/>
            <person name="Alikhan N.F."/>
            <person name="Baker D."/>
            <person name="Gharbi K."/>
            <person name="Hall N."/>
            <person name="Watson M."/>
            <person name="Adriaenssens E.M."/>
            <person name="Foster-Nyarko E."/>
            <person name="Jarju S."/>
            <person name="Secka A."/>
            <person name="Antonio M."/>
            <person name="Oren A."/>
            <person name="Chaudhuri R.R."/>
            <person name="La Ragione R."/>
            <person name="Hildebrand F."/>
            <person name="Pallen M.J."/>
        </authorList>
    </citation>
    <scope>NUCLEOTIDE SEQUENCE</scope>
    <source>
        <strain evidence="1">1647</strain>
    </source>
</reference>
<evidence type="ECO:0000313" key="2">
    <source>
        <dbReference type="Proteomes" id="UP000775129"/>
    </source>
</evidence>
<dbReference type="RefSeq" id="WP_010549287.1">
    <property type="nucleotide sequence ID" value="NZ_JALXWX010000052.1"/>
</dbReference>
<organism evidence="1 2">
    <name type="scientific">Brachybacterium paraconglomeratum</name>
    <dbReference type="NCBI Taxonomy" id="173362"/>
    <lineage>
        <taxon>Bacteria</taxon>
        <taxon>Bacillati</taxon>
        <taxon>Actinomycetota</taxon>
        <taxon>Actinomycetes</taxon>
        <taxon>Micrococcales</taxon>
        <taxon>Dermabacteraceae</taxon>
        <taxon>Brachybacterium</taxon>
    </lineage>
</organism>
<comment type="caution">
    <text evidence="1">The sequence shown here is derived from an EMBL/GenBank/DDBJ whole genome shotgun (WGS) entry which is preliminary data.</text>
</comment>
<sequence>MSSFSIGDGVRATDGPMQHQYGTVVYFREDDGTILVRFGGSQQLYFREDELEPWA</sequence>
<protein>
    <submittedName>
        <fullName evidence="1">Uncharacterized protein</fullName>
    </submittedName>
</protein>
<dbReference type="Proteomes" id="UP000775129">
    <property type="component" value="Unassembled WGS sequence"/>
</dbReference>
<dbReference type="EMBL" id="DYWO01000258">
    <property type="protein sequence ID" value="HJF49888.1"/>
    <property type="molecule type" value="Genomic_DNA"/>
</dbReference>
<name>A0A921GRD2_9MICO</name>
<dbReference type="GeneID" id="78122727"/>
<gene>
    <name evidence="1" type="ORF">K8W24_08845</name>
</gene>
<evidence type="ECO:0000313" key="1">
    <source>
        <dbReference type="EMBL" id="HJF49888.1"/>
    </source>
</evidence>